<gene>
    <name evidence="1" type="ORF">AVDCRST_MAG27-798</name>
</gene>
<proteinExistence type="predicted"/>
<accession>A0A6J4HM35</accession>
<organism evidence="1">
    <name type="scientific">uncultured Craurococcus sp</name>
    <dbReference type="NCBI Taxonomy" id="1135998"/>
    <lineage>
        <taxon>Bacteria</taxon>
        <taxon>Pseudomonadati</taxon>
        <taxon>Pseudomonadota</taxon>
        <taxon>Alphaproteobacteria</taxon>
        <taxon>Acetobacterales</taxon>
        <taxon>Acetobacteraceae</taxon>
        <taxon>Craurococcus</taxon>
        <taxon>environmental samples</taxon>
    </lineage>
</organism>
<protein>
    <submittedName>
        <fullName evidence="1">Uncharacterized protein</fullName>
    </submittedName>
</protein>
<sequence>MTQTTLAAIEALHDTVVMARILAANGRQIDLAGLDVEAAGLCATVQRMPRHRAKLLCPALEALAQEVEGLAAAIPPP</sequence>
<dbReference type="EMBL" id="CADCTD010000025">
    <property type="protein sequence ID" value="CAA9227324.1"/>
    <property type="molecule type" value="Genomic_DNA"/>
</dbReference>
<name>A0A6J4HM35_9PROT</name>
<reference evidence="1" key="1">
    <citation type="submission" date="2020-02" db="EMBL/GenBank/DDBJ databases">
        <authorList>
            <person name="Meier V. D."/>
        </authorList>
    </citation>
    <scope>NUCLEOTIDE SEQUENCE</scope>
    <source>
        <strain evidence="1">AVDCRST_MAG27</strain>
    </source>
</reference>
<evidence type="ECO:0000313" key="1">
    <source>
        <dbReference type="EMBL" id="CAA9227324.1"/>
    </source>
</evidence>
<dbReference type="AlphaFoldDB" id="A0A6J4HM35"/>